<dbReference type="PROSITE" id="PS50089">
    <property type="entry name" value="ZF_RING_2"/>
    <property type="match status" value="1"/>
</dbReference>
<feature type="region of interest" description="Disordered" evidence="5">
    <location>
        <begin position="1"/>
        <end position="125"/>
    </location>
</feature>
<keyword evidence="8" id="KW-1185">Reference proteome</keyword>
<dbReference type="SMART" id="SM00744">
    <property type="entry name" value="RINGv"/>
    <property type="match status" value="1"/>
</dbReference>
<gene>
    <name evidence="7" type="ORF">niasHT_002797</name>
</gene>
<dbReference type="EMBL" id="JBICBT010000089">
    <property type="protein sequence ID" value="KAL3123715.1"/>
    <property type="molecule type" value="Genomic_DNA"/>
</dbReference>
<dbReference type="PANTHER" id="PTHR45931:SF3">
    <property type="entry name" value="RING ZINC FINGER-CONTAINING PROTEIN"/>
    <property type="match status" value="1"/>
</dbReference>
<evidence type="ECO:0000313" key="7">
    <source>
        <dbReference type="EMBL" id="KAL3123715.1"/>
    </source>
</evidence>
<comment type="caution">
    <text evidence="7">The sequence shown here is derived from an EMBL/GenBank/DDBJ whole genome shotgun (WGS) entry which is preliminary data.</text>
</comment>
<dbReference type="CDD" id="cd16454">
    <property type="entry name" value="RING-H2_PA-TM-RING"/>
    <property type="match status" value="1"/>
</dbReference>
<dbReference type="SMART" id="SM00184">
    <property type="entry name" value="RING"/>
    <property type="match status" value="1"/>
</dbReference>
<organism evidence="7 8">
    <name type="scientific">Heterodera trifolii</name>
    <dbReference type="NCBI Taxonomy" id="157864"/>
    <lineage>
        <taxon>Eukaryota</taxon>
        <taxon>Metazoa</taxon>
        <taxon>Ecdysozoa</taxon>
        <taxon>Nematoda</taxon>
        <taxon>Chromadorea</taxon>
        <taxon>Rhabditida</taxon>
        <taxon>Tylenchina</taxon>
        <taxon>Tylenchomorpha</taxon>
        <taxon>Tylenchoidea</taxon>
        <taxon>Heteroderidae</taxon>
        <taxon>Heteroderinae</taxon>
        <taxon>Heterodera</taxon>
    </lineage>
</organism>
<evidence type="ECO:0000313" key="8">
    <source>
        <dbReference type="Proteomes" id="UP001620626"/>
    </source>
</evidence>
<sequence>MNSGPTRQPPVAVQRANSFAGPINLNAPQQRSADKRANTSAGPINLNAAQQRSDNHANTSGQMRQTLPNRPQQTNVTQSGISNTNTLNTSLMANSSRVQQQRPAGQAENGQVRRNPNQQQPASTSNINELNSSQVRRNPNQQQPASTSNINELNSNAAELDRLLALQLHNKMKQQMRLRDEGFARRTQKQEDQAAELHSLEVARAMQEEEYERGIMNSSPEDDHHGNQNSSESLEIITTELNDDDCAICLSSLSDGNEKGPMKMAVPCNHFFHRDCINVWLNTSKNCPICRAPVNAVNDVGQSSQGGASRNDEQSIQFPDESTLPANELPHYYEQIALLQSATIPTKLLMEEENGQMKIVMIVDIDLDSDHQQYLTVIDSNQEIHTLYIGRNGQNCMTFRDNNRRLNISRIIAIMSDDN</sequence>
<dbReference type="Gene3D" id="3.30.40.10">
    <property type="entry name" value="Zinc/RING finger domain, C3HC4 (zinc finger)"/>
    <property type="match status" value="1"/>
</dbReference>
<evidence type="ECO:0000259" key="6">
    <source>
        <dbReference type="PROSITE" id="PS50089"/>
    </source>
</evidence>
<dbReference type="InterPro" id="IPR051834">
    <property type="entry name" value="RING_finger_E3_ligase"/>
</dbReference>
<evidence type="ECO:0000256" key="1">
    <source>
        <dbReference type="ARBA" id="ARBA00022723"/>
    </source>
</evidence>
<dbReference type="Proteomes" id="UP001620626">
    <property type="component" value="Unassembled WGS sequence"/>
</dbReference>
<dbReference type="InterPro" id="IPR001841">
    <property type="entry name" value="Znf_RING"/>
</dbReference>
<feature type="compositionally biased region" description="Polar residues" evidence="5">
    <location>
        <begin position="38"/>
        <end position="125"/>
    </location>
</feature>
<dbReference type="SMART" id="SM01197">
    <property type="entry name" value="FANCL_C"/>
    <property type="match status" value="1"/>
</dbReference>
<proteinExistence type="predicted"/>
<keyword evidence="3" id="KW-0862">Zinc</keyword>
<dbReference type="Pfam" id="PF13639">
    <property type="entry name" value="zf-RING_2"/>
    <property type="match status" value="1"/>
</dbReference>
<dbReference type="InterPro" id="IPR011016">
    <property type="entry name" value="Znf_RING-CH"/>
</dbReference>
<evidence type="ECO:0000256" key="2">
    <source>
        <dbReference type="ARBA" id="ARBA00022771"/>
    </source>
</evidence>
<dbReference type="InterPro" id="IPR013083">
    <property type="entry name" value="Znf_RING/FYVE/PHD"/>
</dbReference>
<accession>A0ABD2MAG6</accession>
<name>A0ABD2MAG6_9BILA</name>
<evidence type="ECO:0000256" key="3">
    <source>
        <dbReference type="ARBA" id="ARBA00022833"/>
    </source>
</evidence>
<dbReference type="PANTHER" id="PTHR45931">
    <property type="entry name" value="SI:CH211-59O9.10"/>
    <property type="match status" value="1"/>
</dbReference>
<feature type="domain" description="RING-type" evidence="6">
    <location>
        <begin position="246"/>
        <end position="291"/>
    </location>
</feature>
<protein>
    <recommendedName>
        <fullName evidence="6">RING-type domain-containing protein</fullName>
    </recommendedName>
</protein>
<keyword evidence="1" id="KW-0479">Metal-binding</keyword>
<dbReference type="AlphaFoldDB" id="A0ABD2MAG6"/>
<reference evidence="7 8" key="1">
    <citation type="submission" date="2024-10" db="EMBL/GenBank/DDBJ databases">
        <authorList>
            <person name="Kim D."/>
        </authorList>
    </citation>
    <scope>NUCLEOTIDE SEQUENCE [LARGE SCALE GENOMIC DNA]</scope>
    <source>
        <strain evidence="7">BH-2024</strain>
    </source>
</reference>
<evidence type="ECO:0000256" key="5">
    <source>
        <dbReference type="SAM" id="MobiDB-lite"/>
    </source>
</evidence>
<dbReference type="SUPFAM" id="SSF57850">
    <property type="entry name" value="RING/U-box"/>
    <property type="match status" value="1"/>
</dbReference>
<dbReference type="GO" id="GO:0008270">
    <property type="term" value="F:zinc ion binding"/>
    <property type="evidence" value="ECO:0007669"/>
    <property type="project" value="UniProtKB-KW"/>
</dbReference>
<keyword evidence="2 4" id="KW-0863">Zinc-finger</keyword>
<evidence type="ECO:0000256" key="4">
    <source>
        <dbReference type="PROSITE-ProRule" id="PRU00175"/>
    </source>
</evidence>